<dbReference type="EMBL" id="JHEG02000059">
    <property type="protein sequence ID" value="KIE06655.1"/>
    <property type="molecule type" value="Genomic_DNA"/>
</dbReference>
<evidence type="ECO:0000313" key="3">
    <source>
        <dbReference type="EMBL" id="KAF3890008.1"/>
    </source>
</evidence>
<dbReference type="AlphaFoldDB" id="A0A0C1R2Z2"/>
<keyword evidence="1" id="KW-0472">Membrane</keyword>
<sequence>MTSTNIRPVQEAASAFKSLIVDDQLAVLASFYKQIADAVPADAASALPTQDANSLISRIQQLSPENQLSALREFLSTERGDKDASVLDPHPSKALAELVTGNDTKIPAHTYDSLGAEGKIAFWYLLAGKLGNGFVGIPNGTQLTQDATEVLTALQSLKTDEIVSFLKLVV</sequence>
<keyword evidence="1" id="KW-0157">Chromophore</keyword>
<dbReference type="PROSITE" id="PS51773">
    <property type="entry name" value="OCP_N"/>
    <property type="match status" value="1"/>
</dbReference>
<reference evidence="4" key="1">
    <citation type="journal article" date="2015" name="Genome Announc.">
        <title>Draft Genome Sequence of Tolypothrix boutellei Strain VB521301.</title>
        <authorList>
            <person name="Chandrababunaidu M.M."/>
            <person name="Singh D."/>
            <person name="Sen D."/>
            <person name="Bhan S."/>
            <person name="Das S."/>
            <person name="Gupta A."/>
            <person name="Adhikary S.P."/>
            <person name="Tripathy S."/>
        </authorList>
    </citation>
    <scope>NUCLEOTIDE SEQUENCE</scope>
    <source>
        <strain evidence="4">VB521301</strain>
    </source>
</reference>
<keyword evidence="1" id="KW-0793">Thylakoid</keyword>
<keyword evidence="1" id="KW-0605">Phycobilisome</keyword>
<dbReference type="OrthoDB" id="531081at2"/>
<dbReference type="Gene3D" id="1.10.2090.10">
    <property type="entry name" value="Orange carotenoid-binding protein, N-terminal domain"/>
    <property type="match status" value="2"/>
</dbReference>
<reference evidence="3" key="2">
    <citation type="submission" date="2019-11" db="EMBL/GenBank/DDBJ databases">
        <title>Improved Assembly of Tolypothrix boutellei genome.</title>
        <authorList>
            <person name="Sarangi A.N."/>
            <person name="Mukherjee M."/>
            <person name="Ghosh S."/>
            <person name="Singh D."/>
            <person name="Das A."/>
            <person name="Kant S."/>
            <person name="Prusty A."/>
            <person name="Tripathy S."/>
        </authorList>
    </citation>
    <scope>NUCLEOTIDE SEQUENCE</scope>
    <source>
        <strain evidence="3">VB521301</strain>
    </source>
</reference>
<comment type="similarity">
    <text evidence="1">Belongs to the orange carotenoid-binding protein family.</text>
</comment>
<proteinExistence type="inferred from homology"/>
<dbReference type="SUPFAM" id="SSF81930">
    <property type="entry name" value="Orange carotenoid protein, N-terminal domain"/>
    <property type="match status" value="2"/>
</dbReference>
<evidence type="ECO:0000256" key="1">
    <source>
        <dbReference type="PROSITE-ProRule" id="PRU01109"/>
    </source>
</evidence>
<comment type="caution">
    <text evidence="4">The sequence shown here is derived from an EMBL/GenBank/DDBJ whole genome shotgun (WGS) entry which is preliminary data.</text>
</comment>
<dbReference type="EMBL" id="JHEG04000001">
    <property type="protein sequence ID" value="KAF3890008.1"/>
    <property type="molecule type" value="Genomic_DNA"/>
</dbReference>
<organism evidence="4">
    <name type="scientific">Tolypothrix bouteillei VB521301</name>
    <dbReference type="NCBI Taxonomy" id="1479485"/>
    <lineage>
        <taxon>Bacteria</taxon>
        <taxon>Bacillati</taxon>
        <taxon>Cyanobacteriota</taxon>
        <taxon>Cyanophyceae</taxon>
        <taxon>Nostocales</taxon>
        <taxon>Tolypothrichaceae</taxon>
        <taxon>Tolypothrix</taxon>
    </lineage>
</organism>
<keyword evidence="1" id="KW-0042">Antenna complex</keyword>
<protein>
    <submittedName>
        <fullName evidence="4">Orange carotenoid-binding protein</fullName>
    </submittedName>
</protein>
<dbReference type="Pfam" id="PF09150">
    <property type="entry name" value="Carot_N"/>
    <property type="match status" value="2"/>
</dbReference>
<name>A0A0C1R2Z2_9CYAN</name>
<evidence type="ECO:0000313" key="4">
    <source>
        <dbReference type="EMBL" id="KIE06655.1"/>
    </source>
</evidence>
<evidence type="ECO:0000313" key="5">
    <source>
        <dbReference type="Proteomes" id="UP000029738"/>
    </source>
</evidence>
<feature type="domain" description="OCP N-terminal" evidence="2">
    <location>
        <begin position="6"/>
        <end position="170"/>
    </location>
</feature>
<dbReference type="GO" id="GO:0030089">
    <property type="term" value="C:phycobilisome"/>
    <property type="evidence" value="ECO:0007669"/>
    <property type="project" value="UniProtKB-UniRule"/>
</dbReference>
<dbReference type="STRING" id="1479485.DA73_0235625"/>
<dbReference type="InterPro" id="IPR036917">
    <property type="entry name" value="Orange_carotenoid-bd_N_sf"/>
</dbReference>
<gene>
    <name evidence="4" type="ORF">DA73_0235625</name>
    <name evidence="3" type="ORF">DA73_0400034520</name>
</gene>
<dbReference type="RefSeq" id="WP_038086927.1">
    <property type="nucleotide sequence ID" value="NZ_JHEG04000001.1"/>
</dbReference>
<dbReference type="InterPro" id="IPR015233">
    <property type="entry name" value="Orange_carotenoid-bd_N"/>
</dbReference>
<accession>A0A0C1R2Z2</accession>
<dbReference type="GO" id="GO:0031404">
    <property type="term" value="F:chloride ion binding"/>
    <property type="evidence" value="ECO:0007669"/>
    <property type="project" value="InterPro"/>
</dbReference>
<dbReference type="Proteomes" id="UP000029738">
    <property type="component" value="Unassembled WGS sequence"/>
</dbReference>
<keyword evidence="5" id="KW-1185">Reference proteome</keyword>
<dbReference type="GO" id="GO:0016037">
    <property type="term" value="P:light absorption"/>
    <property type="evidence" value="ECO:0007669"/>
    <property type="project" value="UniProtKB-UniRule"/>
</dbReference>
<evidence type="ECO:0000259" key="2">
    <source>
        <dbReference type="PROSITE" id="PS51773"/>
    </source>
</evidence>